<sequence length="118" mass="13211">MTTLTIPDRATVAAALSDPPVFSISIIQTKPGRFDEFVALQHAQFMRVRGQVQGVRGSRMLKSPAKGVVVLISSFETAQDAERFRRDPRFTEHLERVQPLIDRAEAMPVELAYEMGLI</sequence>
<evidence type="ECO:0000313" key="2">
    <source>
        <dbReference type="EMBL" id="MDR6529591.1"/>
    </source>
</evidence>
<dbReference type="RefSeq" id="WP_056760036.1">
    <property type="nucleotide sequence ID" value="NZ_BMLD01000005.1"/>
</dbReference>
<dbReference type="EMBL" id="JAVDRL010000001">
    <property type="protein sequence ID" value="MDR6529591.1"/>
    <property type="molecule type" value="Genomic_DNA"/>
</dbReference>
<protein>
    <recommendedName>
        <fullName evidence="1">ABM domain-containing protein</fullName>
    </recommendedName>
</protein>
<dbReference type="InterPro" id="IPR011008">
    <property type="entry name" value="Dimeric_a/b-barrel"/>
</dbReference>
<dbReference type="InterPro" id="IPR007138">
    <property type="entry name" value="ABM_dom"/>
</dbReference>
<name>A0ABU1MV79_9CAUL</name>
<dbReference type="Pfam" id="PF03992">
    <property type="entry name" value="ABM"/>
    <property type="match status" value="1"/>
</dbReference>
<comment type="caution">
    <text evidence="2">The sequence shown here is derived from an EMBL/GenBank/DDBJ whole genome shotgun (WGS) entry which is preliminary data.</text>
</comment>
<keyword evidence="3" id="KW-1185">Reference proteome</keyword>
<dbReference type="Gene3D" id="3.30.70.100">
    <property type="match status" value="1"/>
</dbReference>
<feature type="domain" description="ABM" evidence="1">
    <location>
        <begin position="27"/>
        <end position="94"/>
    </location>
</feature>
<dbReference type="SUPFAM" id="SSF54909">
    <property type="entry name" value="Dimeric alpha+beta barrel"/>
    <property type="match status" value="1"/>
</dbReference>
<evidence type="ECO:0000313" key="3">
    <source>
        <dbReference type="Proteomes" id="UP001262754"/>
    </source>
</evidence>
<gene>
    <name evidence="2" type="ORF">J2800_000306</name>
</gene>
<proteinExistence type="predicted"/>
<accession>A0ABU1MV79</accession>
<evidence type="ECO:0000259" key="1">
    <source>
        <dbReference type="Pfam" id="PF03992"/>
    </source>
</evidence>
<dbReference type="Proteomes" id="UP001262754">
    <property type="component" value="Unassembled WGS sequence"/>
</dbReference>
<reference evidence="2 3" key="1">
    <citation type="submission" date="2023-07" db="EMBL/GenBank/DDBJ databases">
        <title>Sorghum-associated microbial communities from plants grown in Nebraska, USA.</title>
        <authorList>
            <person name="Schachtman D."/>
        </authorList>
    </citation>
    <scope>NUCLEOTIDE SEQUENCE [LARGE SCALE GENOMIC DNA]</scope>
    <source>
        <strain evidence="2 3">DS2154</strain>
    </source>
</reference>
<organism evidence="2 3">
    <name type="scientific">Caulobacter rhizosphaerae</name>
    <dbReference type="NCBI Taxonomy" id="2010972"/>
    <lineage>
        <taxon>Bacteria</taxon>
        <taxon>Pseudomonadati</taxon>
        <taxon>Pseudomonadota</taxon>
        <taxon>Alphaproteobacteria</taxon>
        <taxon>Caulobacterales</taxon>
        <taxon>Caulobacteraceae</taxon>
        <taxon>Caulobacter</taxon>
    </lineage>
</organism>